<keyword evidence="2" id="KW-0040">ANK repeat</keyword>
<feature type="repeat" description="ANK" evidence="2">
    <location>
        <begin position="1228"/>
        <end position="1262"/>
    </location>
</feature>
<evidence type="ECO:0000256" key="1">
    <source>
        <dbReference type="ARBA" id="ARBA00022737"/>
    </source>
</evidence>
<dbReference type="EMBL" id="MNUE01000048">
    <property type="protein sequence ID" value="OJD31406.1"/>
    <property type="molecule type" value="Genomic_DNA"/>
</dbReference>
<evidence type="ECO:0000313" key="4">
    <source>
        <dbReference type="EMBL" id="OJD31406.1"/>
    </source>
</evidence>
<dbReference type="SMART" id="SM00248">
    <property type="entry name" value="ANK"/>
    <property type="match status" value="10"/>
</dbReference>
<dbReference type="InterPro" id="IPR056884">
    <property type="entry name" value="NPHP3-like_N"/>
</dbReference>
<dbReference type="InterPro" id="IPR002110">
    <property type="entry name" value="Ankyrin_rpt"/>
</dbReference>
<feature type="repeat" description="ANK" evidence="2">
    <location>
        <begin position="1065"/>
        <end position="1099"/>
    </location>
</feature>
<organism evidence="4 5">
    <name type="scientific">Diplodia corticola</name>
    <dbReference type="NCBI Taxonomy" id="236234"/>
    <lineage>
        <taxon>Eukaryota</taxon>
        <taxon>Fungi</taxon>
        <taxon>Dikarya</taxon>
        <taxon>Ascomycota</taxon>
        <taxon>Pezizomycotina</taxon>
        <taxon>Dothideomycetes</taxon>
        <taxon>Dothideomycetes incertae sedis</taxon>
        <taxon>Botryosphaeriales</taxon>
        <taxon>Botryosphaeriaceae</taxon>
        <taxon>Diplodia</taxon>
    </lineage>
</organism>
<dbReference type="Proteomes" id="UP000183809">
    <property type="component" value="Unassembled WGS sequence"/>
</dbReference>
<dbReference type="OrthoDB" id="1658288at2759"/>
<gene>
    <name evidence="4" type="ORF">BKCO1_4800016</name>
</gene>
<dbReference type="InterPro" id="IPR027417">
    <property type="entry name" value="P-loop_NTPase"/>
</dbReference>
<feature type="repeat" description="ANK" evidence="2">
    <location>
        <begin position="1000"/>
        <end position="1032"/>
    </location>
</feature>
<dbReference type="SUPFAM" id="SSF48403">
    <property type="entry name" value="Ankyrin repeat"/>
    <property type="match status" value="1"/>
</dbReference>
<feature type="repeat" description="ANK" evidence="2">
    <location>
        <begin position="1100"/>
        <end position="1132"/>
    </location>
</feature>
<dbReference type="Gene3D" id="3.40.50.300">
    <property type="entry name" value="P-loop containing nucleotide triphosphate hydrolases"/>
    <property type="match status" value="1"/>
</dbReference>
<dbReference type="GeneID" id="31016714"/>
<sequence>MIGGRKRALSFSWRLRGIPGGSDEERVKNLVQSALGCSDDVAIRVRSLADDPYPDDDEMMATLEFSKIPEMLVQGSREINVVVDGCELVFDSDFFDFTTLHTPAGKDCTIDIVAVSGLNGHALGSFKRRNGNWIWLRDALAQDLPSSRVLTFGLDTQLINSESFQNIADLGGRLRTALRTIRADPKRPLVLIGHSLGGIIVKEAVNLMARSQMQVDQASFHAITRIMFFGVPNQGMAIKSLRSMAGDGPNRALVESLGPNSVTLRTQSQAFLEIFDSNMAFQVVNFYETKMSRTAVQDETTQKWTMSGPLDILVEPHSATHGRPHDAENHHIHAVDCSHSDLVKFSGRKDGTYRVVVNHLKRMQDFKPRETKSSEQMEWERNCLHSLAFVEQHIREAQLNPTPGTCQWLLNHEAFTTWRHRPEGLLWIRGQPGSGKSMAMKVLLNHMKSTTEPDTCLLSFFFHGRGVPLQKTLLGLYRSLLHQLSQEFPVILANPTKIYKQRTEVSGTVDEKWAWTCEDLLDHLAHGLNIVSRDFSITILVDALDEAGETEAYAIVKAFKTLLATSDHQPQLRICFSCRHYPQITLDGGNTIVSEDFNGDDISNAIESGMNELHFTRTEKERLRSDILEKSKGVFQWTSIVLEKTMHFETRGYSFEEALRLVREVPADLHRLYESLLRPMQDSLPTQSERHIHEQQQTLKLFQWVLFAIQPLTPKELQHALAFDWRMDQKSTSEYQNGQDFICEDKLALRIKDLSKGLIHISGSLSLGQVQFIHQSVPDFLLGSKDTLQRLSPDPTTPMAWLAHFQLSRSCLKYLLMQEVREAFDQSIDTPGSDDADALRKMRISRYLAGRHLQKLPLLLYAWKSWVLHTESAQRQNFEVPEKFSIQDPLRSVPWDSDILRRPLDPYLGAILGEPITEYLGNRDRQYFEITRIIQPFAYCGLIDCIRNLVNLRPASLEDKGTTRSTRGYTPISFAIGGRQKPTVRVLLQLGADPNPRPKKALSPLCLACEWGDLDVISWIVEAGADIHCRRGSNTPLLSAMYAGHDHVIDFLVNAGANVNQQNKDGKTALHIVADSKDPNLDVLKSLIRHGASIGLRDRERQTPLHLSAYYSSTPVFKVLLEEAIKFESMNKKSRRNGQLAVWKKSKEDRQGISIINWQDKNGKTPIFHAILRYDYERLQLLHDAGANLNIREKFGKTPFMEAAVYGCHDAIRFFIQAGADVNEVNSYGNTALMLGVEFGQSSADTLGLLIRCGAQVDLRNNKGRSPLMAAAENWKHEEAVLLIKLRAEIDARDDQGMTPLLYAVEDRFWKPERWWVSYSNEDCIRMVDLLLNAGAKVDAVDNSGRNALFYVRDEEGRPLFRRLQEAGLQEVLGRDSEPAYKTQKIKRGVWRLLAPFRKKPAD</sequence>
<protein>
    <submittedName>
        <fullName evidence="4">Nacht and ankyrin domain containing protein</fullName>
    </submittedName>
</protein>
<dbReference type="Gene3D" id="1.25.40.20">
    <property type="entry name" value="Ankyrin repeat-containing domain"/>
    <property type="match status" value="2"/>
</dbReference>
<dbReference type="SUPFAM" id="SSF53474">
    <property type="entry name" value="alpha/beta-Hydrolases"/>
    <property type="match status" value="1"/>
</dbReference>
<dbReference type="STRING" id="236234.A0A1J9QR35"/>
<dbReference type="PANTHER" id="PTHR10039">
    <property type="entry name" value="AMELOGENIN"/>
    <property type="match status" value="1"/>
</dbReference>
<dbReference type="Pfam" id="PF00023">
    <property type="entry name" value="Ank"/>
    <property type="match status" value="1"/>
</dbReference>
<dbReference type="Gene3D" id="3.40.50.1820">
    <property type="entry name" value="alpha/beta hydrolase"/>
    <property type="match status" value="1"/>
</dbReference>
<keyword evidence="5" id="KW-1185">Reference proteome</keyword>
<evidence type="ECO:0000313" key="5">
    <source>
        <dbReference type="Proteomes" id="UP000183809"/>
    </source>
</evidence>
<evidence type="ECO:0000259" key="3">
    <source>
        <dbReference type="Pfam" id="PF24883"/>
    </source>
</evidence>
<feature type="repeat" description="ANK" evidence="2">
    <location>
        <begin position="1162"/>
        <end position="1194"/>
    </location>
</feature>
<evidence type="ECO:0000256" key="2">
    <source>
        <dbReference type="PROSITE-ProRule" id="PRU00023"/>
    </source>
</evidence>
<keyword evidence="1" id="KW-0677">Repeat</keyword>
<dbReference type="PROSITE" id="PS50297">
    <property type="entry name" value="ANK_REP_REGION"/>
    <property type="match status" value="5"/>
</dbReference>
<comment type="caution">
    <text evidence="4">The sequence shown here is derived from an EMBL/GenBank/DDBJ whole genome shotgun (WGS) entry which is preliminary data.</text>
</comment>
<dbReference type="InterPro" id="IPR036770">
    <property type="entry name" value="Ankyrin_rpt-contain_sf"/>
</dbReference>
<name>A0A1J9QR35_9PEZI</name>
<dbReference type="InterPro" id="IPR029058">
    <property type="entry name" value="AB_hydrolase_fold"/>
</dbReference>
<dbReference type="Pfam" id="PF12796">
    <property type="entry name" value="Ank_2"/>
    <property type="match status" value="3"/>
</dbReference>
<dbReference type="Pfam" id="PF24883">
    <property type="entry name" value="NPHP3_N"/>
    <property type="match status" value="1"/>
</dbReference>
<feature type="domain" description="Nephrocystin 3-like N-terminal" evidence="3">
    <location>
        <begin position="404"/>
        <end position="579"/>
    </location>
</feature>
<dbReference type="PANTHER" id="PTHR10039:SF5">
    <property type="entry name" value="NACHT DOMAIN-CONTAINING PROTEIN"/>
    <property type="match status" value="1"/>
</dbReference>
<feature type="repeat" description="ANK" evidence="2">
    <location>
        <begin position="1263"/>
        <end position="1295"/>
    </location>
</feature>
<accession>A0A1J9QR35</accession>
<reference evidence="4 5" key="1">
    <citation type="submission" date="2016-10" db="EMBL/GenBank/DDBJ databases">
        <title>Proteomics and genomics reveal pathogen-plant mechanisms compatible with a hemibiotrophic lifestyle of Diplodia corticola.</title>
        <authorList>
            <person name="Fernandes I."/>
            <person name="De Jonge R."/>
            <person name="Van De Peer Y."/>
            <person name="Devreese B."/>
            <person name="Alves A."/>
            <person name="Esteves A.C."/>
        </authorList>
    </citation>
    <scope>NUCLEOTIDE SEQUENCE [LARGE SCALE GENOMIC DNA]</scope>
    <source>
        <strain evidence="4 5">CBS 112549</strain>
    </source>
</reference>
<proteinExistence type="predicted"/>
<feature type="repeat" description="ANK" evidence="2">
    <location>
        <begin position="967"/>
        <end position="999"/>
    </location>
</feature>
<dbReference type="RefSeq" id="XP_020127666.1">
    <property type="nucleotide sequence ID" value="XM_020276453.1"/>
</dbReference>
<feature type="repeat" description="ANK" evidence="2">
    <location>
        <begin position="1195"/>
        <end position="1227"/>
    </location>
</feature>
<dbReference type="PROSITE" id="PS50088">
    <property type="entry name" value="ANK_REPEAT"/>
    <property type="match status" value="9"/>
</dbReference>
<feature type="repeat" description="ANK" evidence="2">
    <location>
        <begin position="1032"/>
        <end position="1064"/>
    </location>
</feature>